<keyword evidence="3 8" id="KW-0812">Transmembrane</keyword>
<organism evidence="9 10">
    <name type="scientific">Chenopodium quinoa</name>
    <name type="common">Quinoa</name>
    <dbReference type="NCBI Taxonomy" id="63459"/>
    <lineage>
        <taxon>Eukaryota</taxon>
        <taxon>Viridiplantae</taxon>
        <taxon>Streptophyta</taxon>
        <taxon>Embryophyta</taxon>
        <taxon>Tracheophyta</taxon>
        <taxon>Spermatophyta</taxon>
        <taxon>Magnoliopsida</taxon>
        <taxon>eudicotyledons</taxon>
        <taxon>Gunneridae</taxon>
        <taxon>Pentapetalae</taxon>
        <taxon>Caryophyllales</taxon>
        <taxon>Chenopodiaceae</taxon>
        <taxon>Chenopodioideae</taxon>
        <taxon>Atripliceae</taxon>
        <taxon>Chenopodium</taxon>
    </lineage>
</organism>
<dbReference type="EnsemblPlants" id="AUR62006663-RA">
    <property type="protein sequence ID" value="AUR62006663-RA:cds"/>
    <property type="gene ID" value="AUR62006663"/>
</dbReference>
<evidence type="ECO:0000256" key="4">
    <source>
        <dbReference type="ARBA" id="ARBA00022989"/>
    </source>
</evidence>
<dbReference type="Gene3D" id="1.20.1250.20">
    <property type="entry name" value="MFS general substrate transporter like domains"/>
    <property type="match status" value="2"/>
</dbReference>
<dbReference type="Pfam" id="PF07690">
    <property type="entry name" value="MFS_1"/>
    <property type="match status" value="1"/>
</dbReference>
<dbReference type="GO" id="GO:0016020">
    <property type="term" value="C:membrane"/>
    <property type="evidence" value="ECO:0007669"/>
    <property type="project" value="UniProtKB-SubCell"/>
</dbReference>
<feature type="transmembrane region" description="Helical" evidence="8">
    <location>
        <begin position="313"/>
        <end position="333"/>
    </location>
</feature>
<dbReference type="CDD" id="cd17341">
    <property type="entry name" value="MFS_NRT2_like"/>
    <property type="match status" value="1"/>
</dbReference>
<feature type="transmembrane region" description="Helical" evidence="8">
    <location>
        <begin position="602"/>
        <end position="622"/>
    </location>
</feature>
<evidence type="ECO:0000313" key="9">
    <source>
        <dbReference type="EnsemblPlants" id="AUR62006663-RA:cds"/>
    </source>
</evidence>
<name>A0A803L474_CHEQI</name>
<keyword evidence="6 8" id="KW-0472">Membrane</keyword>
<dbReference type="InterPro" id="IPR036259">
    <property type="entry name" value="MFS_trans_sf"/>
</dbReference>
<feature type="transmembrane region" description="Helical" evidence="8">
    <location>
        <begin position="570"/>
        <end position="590"/>
    </location>
</feature>
<comment type="subcellular location">
    <subcellularLocation>
        <location evidence="1">Membrane</location>
        <topology evidence="1">Multi-pass membrane protein</topology>
    </subcellularLocation>
</comment>
<proteinExistence type="inferred from homology"/>
<feature type="transmembrane region" description="Helical" evidence="8">
    <location>
        <begin position="258"/>
        <end position="276"/>
    </location>
</feature>
<dbReference type="GO" id="GO:0042128">
    <property type="term" value="P:nitrate assimilation"/>
    <property type="evidence" value="ECO:0007669"/>
    <property type="project" value="UniProtKB-KW"/>
</dbReference>
<dbReference type="AlphaFoldDB" id="A0A803L474"/>
<keyword evidence="10" id="KW-1185">Reference proteome</keyword>
<feature type="transmembrane region" description="Helical" evidence="8">
    <location>
        <begin position="538"/>
        <end position="563"/>
    </location>
</feature>
<dbReference type="FunFam" id="1.20.1250.20:FF:000053">
    <property type="entry name" value="Nitrate transporter 2.1"/>
    <property type="match status" value="1"/>
</dbReference>
<dbReference type="GO" id="GO:0015112">
    <property type="term" value="F:nitrate transmembrane transporter activity"/>
    <property type="evidence" value="ECO:0007669"/>
    <property type="project" value="InterPro"/>
</dbReference>
<evidence type="ECO:0000256" key="1">
    <source>
        <dbReference type="ARBA" id="ARBA00004141"/>
    </source>
</evidence>
<feature type="region of interest" description="Disordered" evidence="7">
    <location>
        <begin position="662"/>
        <end position="693"/>
    </location>
</feature>
<evidence type="ECO:0000256" key="2">
    <source>
        <dbReference type="ARBA" id="ARBA00008432"/>
    </source>
</evidence>
<evidence type="ECO:0000256" key="7">
    <source>
        <dbReference type="SAM" id="MobiDB-lite"/>
    </source>
</evidence>
<feature type="transmembrane region" description="Helical" evidence="8">
    <location>
        <begin position="12"/>
        <end position="32"/>
    </location>
</feature>
<feature type="transmembrane region" description="Helical" evidence="8">
    <location>
        <begin position="120"/>
        <end position="137"/>
    </location>
</feature>
<reference evidence="9" key="2">
    <citation type="submission" date="2021-03" db="UniProtKB">
        <authorList>
            <consortium name="EnsemblPlants"/>
        </authorList>
    </citation>
    <scope>IDENTIFICATION</scope>
</reference>
<feature type="transmembrane region" description="Helical" evidence="8">
    <location>
        <begin position="512"/>
        <end position="532"/>
    </location>
</feature>
<dbReference type="SUPFAM" id="SSF103473">
    <property type="entry name" value="MFS general substrate transporter"/>
    <property type="match status" value="1"/>
</dbReference>
<feature type="transmembrane region" description="Helical" evidence="8">
    <location>
        <begin position="472"/>
        <end position="491"/>
    </location>
</feature>
<comment type="similarity">
    <text evidence="2">Belongs to the major facilitator superfamily. Nitrate/nitrite porter (TC 2.A.1.8) family.</text>
</comment>
<evidence type="ECO:0000256" key="6">
    <source>
        <dbReference type="ARBA" id="ARBA00023136"/>
    </source>
</evidence>
<reference evidence="9" key="1">
    <citation type="journal article" date="2017" name="Nature">
        <title>The genome of Chenopodium quinoa.</title>
        <authorList>
            <person name="Jarvis D.E."/>
            <person name="Ho Y.S."/>
            <person name="Lightfoot D.J."/>
            <person name="Schmoeckel S.M."/>
            <person name="Li B."/>
            <person name="Borm T.J.A."/>
            <person name="Ohyanagi H."/>
            <person name="Mineta K."/>
            <person name="Michell C.T."/>
            <person name="Saber N."/>
            <person name="Kharbatia N.M."/>
            <person name="Rupper R.R."/>
            <person name="Sharp A.R."/>
            <person name="Dally N."/>
            <person name="Boughton B.A."/>
            <person name="Woo Y.H."/>
            <person name="Gao G."/>
            <person name="Schijlen E.G.W.M."/>
            <person name="Guo X."/>
            <person name="Momin A.A."/>
            <person name="Negrao S."/>
            <person name="Al-Babili S."/>
            <person name="Gehring C."/>
            <person name="Roessner U."/>
            <person name="Jung C."/>
            <person name="Murphy K."/>
            <person name="Arold S.T."/>
            <person name="Gojobori T."/>
            <person name="van der Linden C.G."/>
            <person name="van Loo E.N."/>
            <person name="Jellen E.N."/>
            <person name="Maughan P.J."/>
            <person name="Tester M."/>
        </authorList>
    </citation>
    <scope>NUCLEOTIDE SEQUENCE [LARGE SCALE GENOMIC DNA]</scope>
    <source>
        <strain evidence="9">cv. PI 614886</strain>
    </source>
</reference>
<evidence type="ECO:0000256" key="5">
    <source>
        <dbReference type="ARBA" id="ARBA00023063"/>
    </source>
</evidence>
<feature type="transmembrane region" description="Helical" evidence="8">
    <location>
        <begin position="86"/>
        <end position="108"/>
    </location>
</feature>
<evidence type="ECO:0000313" key="10">
    <source>
        <dbReference type="Proteomes" id="UP000596660"/>
    </source>
</evidence>
<dbReference type="Gramene" id="AUR62006663-RA">
    <property type="protein sequence ID" value="AUR62006663-RA:cds"/>
    <property type="gene ID" value="AUR62006663"/>
</dbReference>
<dbReference type="InterPro" id="IPR011701">
    <property type="entry name" value="MFS"/>
</dbReference>
<keyword evidence="4 8" id="KW-1133">Transmembrane helix</keyword>
<feature type="transmembrane region" description="Helical" evidence="8">
    <location>
        <begin position="442"/>
        <end position="466"/>
    </location>
</feature>
<dbReference type="InterPro" id="IPR044772">
    <property type="entry name" value="NO3_transporter"/>
</dbReference>
<feature type="transmembrane region" description="Helical" evidence="8">
    <location>
        <begin position="386"/>
        <end position="406"/>
    </location>
</feature>
<dbReference type="PANTHER" id="PTHR23515">
    <property type="entry name" value="HIGH-AFFINITY NITRATE TRANSPORTER 2.3"/>
    <property type="match status" value="1"/>
</dbReference>
<evidence type="ECO:0000256" key="8">
    <source>
        <dbReference type="SAM" id="Phobius"/>
    </source>
</evidence>
<feature type="transmembrane region" description="Helical" evidence="8">
    <location>
        <begin position="168"/>
        <end position="187"/>
    </location>
</feature>
<sequence>MGFRLNPRNRYLTYRFAVLSIFFIGLLLASAISAQESGDDDQNERIGGSVKDLGRRSKIVLEHLGKDADSIHLGINLDSGLGVFDAFFASLCMILVSEVLSTGLGRIVPNLISRKHTNSAATVLYLFFGLRLLYIAWKSDPKASQKKEMEEVEEKLEGGQGKTSIRRFLSRFLTPIFLESFILTFLAEWGDRSQIATIAQLSHLCKICLQNSIRWPVAAKNSGCGRRIALENIYSTVKLAPSLLPIIRDNLNLTASDIGNAGIASVSGAIFARLALGFACDMTGPRLASAVTCLLTVPAVYLSAMASTPVSYFLMRFFTGFSLATFVSTQYWMSCMFSPRVVGIANGQSGGWGNLGGGEANLVMPLLYSLILKCTGPETAFTAWRIAFFIPAFFQMFSTFAVMLLGQDLPDGNFLRLQKSGEMHKDNAKKVIYHAVTNYRSYITAIGYGFCFGVELAVTNVIVFYFYDRFNLNLNLAGIVGALFGLVNIFSRSCGGLFSDFMAKKYGMRGRLWGWWGVQTLSGVMCITMGRLDTLSATIAVMLIFCFLVQASEGLTFGVVPFVSRRSLGLVSGISGAGGNAGAVICQAIFFRGSQFKIEDGITYMGIIIIVTTLSLASIYFPQWGGMLVGPKQGVTEEDYYMKEWDADEQAKGLHKVSMKFAEGSRNERSSTAKHYVSEEDGSTRRGTRPANV</sequence>
<feature type="compositionally biased region" description="Basic and acidic residues" evidence="7">
    <location>
        <begin position="663"/>
        <end position="684"/>
    </location>
</feature>
<dbReference type="Proteomes" id="UP000596660">
    <property type="component" value="Unplaced"/>
</dbReference>
<keyword evidence="5" id="KW-0534">Nitrate assimilation</keyword>
<accession>A0A803L474</accession>
<evidence type="ECO:0000256" key="3">
    <source>
        <dbReference type="ARBA" id="ARBA00022692"/>
    </source>
</evidence>
<protein>
    <submittedName>
        <fullName evidence="9">Uncharacterized protein</fullName>
    </submittedName>
</protein>
<feature type="transmembrane region" description="Helical" evidence="8">
    <location>
        <begin position="288"/>
        <end position="306"/>
    </location>
</feature>